<dbReference type="KEGG" id="csol:105368193"/>
<evidence type="ECO:0000313" key="7">
    <source>
        <dbReference type="Proteomes" id="UP000695007"/>
    </source>
</evidence>
<dbReference type="GeneID" id="105368193"/>
<feature type="transmembrane region" description="Helical" evidence="5">
    <location>
        <begin position="356"/>
        <end position="377"/>
    </location>
</feature>
<dbReference type="PANTHER" id="PTHR22950:SF680">
    <property type="entry name" value="PROTON-COUPLED AMINO ACID TRANSPORTER 4-LIKE PROTEIN"/>
    <property type="match status" value="1"/>
</dbReference>
<comment type="subcellular location">
    <subcellularLocation>
        <location evidence="1">Membrane</location>
        <topology evidence="1">Multi-pass membrane protein</topology>
    </subcellularLocation>
</comment>
<feature type="transmembrane region" description="Helical" evidence="5">
    <location>
        <begin position="424"/>
        <end position="443"/>
    </location>
</feature>
<keyword evidence="7" id="KW-1185">Reference proteome</keyword>
<dbReference type="GO" id="GO:0015179">
    <property type="term" value="F:L-amino acid transmembrane transporter activity"/>
    <property type="evidence" value="ECO:0007669"/>
    <property type="project" value="TreeGrafter"/>
</dbReference>
<dbReference type="GO" id="GO:0005774">
    <property type="term" value="C:vacuolar membrane"/>
    <property type="evidence" value="ECO:0007669"/>
    <property type="project" value="TreeGrafter"/>
</dbReference>
<feature type="transmembrane region" description="Helical" evidence="5">
    <location>
        <begin position="383"/>
        <end position="403"/>
    </location>
</feature>
<dbReference type="PANTHER" id="PTHR22950">
    <property type="entry name" value="AMINO ACID TRANSPORTER"/>
    <property type="match status" value="1"/>
</dbReference>
<evidence type="ECO:0000259" key="6">
    <source>
        <dbReference type="Pfam" id="PF01490"/>
    </source>
</evidence>
<organism evidence="7 8">
    <name type="scientific">Ceratosolen solmsi marchali</name>
    <dbReference type="NCBI Taxonomy" id="326594"/>
    <lineage>
        <taxon>Eukaryota</taxon>
        <taxon>Metazoa</taxon>
        <taxon>Ecdysozoa</taxon>
        <taxon>Arthropoda</taxon>
        <taxon>Hexapoda</taxon>
        <taxon>Insecta</taxon>
        <taxon>Pterygota</taxon>
        <taxon>Neoptera</taxon>
        <taxon>Endopterygota</taxon>
        <taxon>Hymenoptera</taxon>
        <taxon>Apocrita</taxon>
        <taxon>Proctotrupomorpha</taxon>
        <taxon>Chalcidoidea</taxon>
        <taxon>Agaonidae</taxon>
        <taxon>Agaoninae</taxon>
        <taxon>Ceratosolen</taxon>
    </lineage>
</organism>
<dbReference type="AlphaFoldDB" id="A0AAJ6YW74"/>
<keyword evidence="4 5" id="KW-0472">Membrane</keyword>
<dbReference type="InterPro" id="IPR013057">
    <property type="entry name" value="AA_transpt_TM"/>
</dbReference>
<accession>A0AAJ6YW74</accession>
<evidence type="ECO:0000256" key="3">
    <source>
        <dbReference type="ARBA" id="ARBA00022989"/>
    </source>
</evidence>
<keyword evidence="3 5" id="KW-1133">Transmembrane helix</keyword>
<protein>
    <submittedName>
        <fullName evidence="8">Proton-coupled amino acid transporter 4-like</fullName>
    </submittedName>
</protein>
<reference evidence="8" key="1">
    <citation type="submission" date="2025-08" db="UniProtKB">
        <authorList>
            <consortium name="RefSeq"/>
        </authorList>
    </citation>
    <scope>IDENTIFICATION</scope>
</reference>
<dbReference type="Pfam" id="PF01490">
    <property type="entry name" value="Aa_trans"/>
    <property type="match status" value="1"/>
</dbReference>
<evidence type="ECO:0000313" key="8">
    <source>
        <dbReference type="RefSeq" id="XP_011505456.1"/>
    </source>
</evidence>
<feature type="transmembrane region" description="Helical" evidence="5">
    <location>
        <begin position="67"/>
        <end position="91"/>
    </location>
</feature>
<evidence type="ECO:0000256" key="5">
    <source>
        <dbReference type="SAM" id="Phobius"/>
    </source>
</evidence>
<feature type="transmembrane region" description="Helical" evidence="5">
    <location>
        <begin position="199"/>
        <end position="216"/>
    </location>
</feature>
<gene>
    <name evidence="8" type="primary">LOC105368193</name>
</gene>
<feature type="transmembrane region" description="Helical" evidence="5">
    <location>
        <begin position="170"/>
        <end position="187"/>
    </location>
</feature>
<feature type="transmembrane region" description="Helical" evidence="5">
    <location>
        <begin position="133"/>
        <end position="154"/>
    </location>
</feature>
<name>A0AAJ6YW74_9HYME</name>
<evidence type="ECO:0000256" key="2">
    <source>
        <dbReference type="ARBA" id="ARBA00022692"/>
    </source>
</evidence>
<keyword evidence="2 5" id="KW-0812">Transmembrane</keyword>
<feature type="transmembrane region" description="Helical" evidence="5">
    <location>
        <begin position="313"/>
        <end position="335"/>
    </location>
</feature>
<sequence length="453" mass="51164">MKDNSNCFHIVELEDKKKITKELEGDYDPYKHRKVQHPTTFWETLFHLLKGSLGTGILAMPKAFENAGYMIGVIGTITIGLLSTYCIRALIKSEFEICKRRKIPSMTYPKTMEASLEEGPQCFRRFAKYCPHITNTFLLVYQLGTCCVYTVFIAENLKKALDNFVTSIDVRIYMAALLLPLILINWVRNLKLLAPLSTIANGITFISFSIILYYLFRDPISFEGKDKVGEMSNFPLFLGTVLFALEAIGVIMPLENEMKNPKSFISNFGILNIGMGINIVLYVSMGLFGYIWHGKGVDGTITKNLPEGEILSTVVQILLAISIFITHSLQCYVAIDISWNEYIQPKIKHMSATVQLLVEYVVRTVIVIITFILSISIPELELFISLFGALCLSALGISFPALIQTCAFWKVRTHRERIFLATKNFAVIMFGFLGLIIGTYTSLEKIIHKFTSN</sequence>
<proteinExistence type="predicted"/>
<evidence type="ECO:0000256" key="1">
    <source>
        <dbReference type="ARBA" id="ARBA00004141"/>
    </source>
</evidence>
<dbReference type="RefSeq" id="XP_011505456.1">
    <property type="nucleotide sequence ID" value="XM_011507154.1"/>
</dbReference>
<feature type="transmembrane region" description="Helical" evidence="5">
    <location>
        <begin position="236"/>
        <end position="256"/>
    </location>
</feature>
<feature type="domain" description="Amino acid transporter transmembrane" evidence="6">
    <location>
        <begin position="37"/>
        <end position="442"/>
    </location>
</feature>
<feature type="transmembrane region" description="Helical" evidence="5">
    <location>
        <begin position="268"/>
        <end position="293"/>
    </location>
</feature>
<evidence type="ECO:0000256" key="4">
    <source>
        <dbReference type="ARBA" id="ARBA00023136"/>
    </source>
</evidence>
<dbReference type="Proteomes" id="UP000695007">
    <property type="component" value="Unplaced"/>
</dbReference>